<accession>A0A177DVX0</accession>
<feature type="chain" id="PRO_5008059897" description="Secreted protein" evidence="2">
    <location>
        <begin position="24"/>
        <end position="137"/>
    </location>
</feature>
<keyword evidence="4" id="KW-1185">Reference proteome</keyword>
<evidence type="ECO:0000313" key="3">
    <source>
        <dbReference type="EMBL" id="OAG23636.1"/>
    </source>
</evidence>
<dbReference type="EMBL" id="KV441472">
    <property type="protein sequence ID" value="OAG23636.1"/>
    <property type="molecule type" value="Genomic_DNA"/>
</dbReference>
<evidence type="ECO:0000256" key="2">
    <source>
        <dbReference type="SAM" id="SignalP"/>
    </source>
</evidence>
<dbReference type="AlphaFoldDB" id="A0A177DVX0"/>
<evidence type="ECO:0008006" key="5">
    <source>
        <dbReference type="Google" id="ProtNLM"/>
    </source>
</evidence>
<feature type="region of interest" description="Disordered" evidence="1">
    <location>
        <begin position="66"/>
        <end position="91"/>
    </location>
</feature>
<organism evidence="3 4">
    <name type="scientific">Alternaria alternata</name>
    <name type="common">Alternaria rot fungus</name>
    <name type="synonym">Torula alternata</name>
    <dbReference type="NCBI Taxonomy" id="5599"/>
    <lineage>
        <taxon>Eukaryota</taxon>
        <taxon>Fungi</taxon>
        <taxon>Dikarya</taxon>
        <taxon>Ascomycota</taxon>
        <taxon>Pezizomycotina</taxon>
        <taxon>Dothideomycetes</taxon>
        <taxon>Pleosporomycetidae</taxon>
        <taxon>Pleosporales</taxon>
        <taxon>Pleosporineae</taxon>
        <taxon>Pleosporaceae</taxon>
        <taxon>Alternaria</taxon>
        <taxon>Alternaria sect. Alternaria</taxon>
        <taxon>Alternaria alternata complex</taxon>
    </lineage>
</organism>
<dbReference type="GeneID" id="29118052"/>
<dbReference type="RefSeq" id="XP_018389057.1">
    <property type="nucleotide sequence ID" value="XM_018532458.1"/>
</dbReference>
<dbReference type="KEGG" id="aalt:CC77DRAFT_616329"/>
<name>A0A177DVX0_ALTAL</name>
<dbReference type="VEuPathDB" id="FungiDB:CC77DRAFT_616329"/>
<evidence type="ECO:0000256" key="1">
    <source>
        <dbReference type="SAM" id="MobiDB-lite"/>
    </source>
</evidence>
<protein>
    <recommendedName>
        <fullName evidence="5">Secreted protein</fullName>
    </recommendedName>
</protein>
<reference evidence="3 4" key="1">
    <citation type="submission" date="2016-05" db="EMBL/GenBank/DDBJ databases">
        <title>Comparative analysis of secretome profiles of manganese(II)-oxidizing ascomycete fungi.</title>
        <authorList>
            <consortium name="DOE Joint Genome Institute"/>
            <person name="Zeiner C.A."/>
            <person name="Purvine S.O."/>
            <person name="Zink E.M."/>
            <person name="Wu S."/>
            <person name="Pasa-Tolic L."/>
            <person name="Chaput D.L."/>
            <person name="Haridas S."/>
            <person name="Grigoriev I.V."/>
            <person name="Santelli C.M."/>
            <person name="Hansel C.M."/>
        </authorList>
    </citation>
    <scope>NUCLEOTIDE SEQUENCE [LARGE SCALE GENOMIC DNA]</scope>
    <source>
        <strain evidence="3 4">SRC1lrK2f</strain>
    </source>
</reference>
<feature type="signal peptide" evidence="2">
    <location>
        <begin position="1"/>
        <end position="23"/>
    </location>
</feature>
<proteinExistence type="predicted"/>
<evidence type="ECO:0000313" key="4">
    <source>
        <dbReference type="Proteomes" id="UP000077248"/>
    </source>
</evidence>
<gene>
    <name evidence="3" type="ORF">CC77DRAFT_616329</name>
</gene>
<sequence length="137" mass="14916">MGGCCAGLYERWLLSLWVLGSGAEETSIVVVTIQTLQIKQSSCASTTVNFVMFTYLAALPCQQRSDSSTASAGARPHSGPSSPRGIGTKSFSPSYCCVMCATQSLTRPRRKPAVVGQRAYAHHPASFRRQIMGWRRR</sequence>
<dbReference type="Proteomes" id="UP000077248">
    <property type="component" value="Unassembled WGS sequence"/>
</dbReference>
<keyword evidence="2" id="KW-0732">Signal</keyword>